<dbReference type="InterPro" id="IPR002155">
    <property type="entry name" value="Thiolase"/>
</dbReference>
<dbReference type="SUPFAM" id="SSF53901">
    <property type="entry name" value="Thiolase-like"/>
    <property type="match status" value="2"/>
</dbReference>
<proteinExistence type="inferred from homology"/>
<dbReference type="InterPro" id="IPR016039">
    <property type="entry name" value="Thiolase-like"/>
</dbReference>
<evidence type="ECO:0000256" key="3">
    <source>
        <dbReference type="ARBA" id="ARBA00022490"/>
    </source>
</evidence>
<evidence type="ECO:0000256" key="7">
    <source>
        <dbReference type="ARBA" id="ARBA00023128"/>
    </source>
</evidence>
<keyword evidence="6" id="KW-0443">Lipid metabolism</keyword>
<dbReference type="EMBL" id="HBHR01004200">
    <property type="protein sequence ID" value="CAD9859463.1"/>
    <property type="molecule type" value="Transcribed_RNA"/>
</dbReference>
<accession>A0A7S2UU92</accession>
<feature type="domain" description="Thiolase C-terminal" evidence="13">
    <location>
        <begin position="295"/>
        <end position="435"/>
    </location>
</feature>
<keyword evidence="4 11" id="KW-0808">Transferase</keyword>
<dbReference type="PANTHER" id="PTHR18919:SF153">
    <property type="entry name" value="TRIFUNCTIONAL ENZYME SUBUNIT BETA, MITOCHONDRIAL"/>
    <property type="match status" value="1"/>
</dbReference>
<dbReference type="EC" id="2.3.1.16" evidence="9"/>
<feature type="active site" description="Acyl-thioester intermediate" evidence="10">
    <location>
        <position position="102"/>
    </location>
</feature>
<keyword evidence="7" id="KW-0496">Mitochondrion</keyword>
<evidence type="ECO:0000256" key="11">
    <source>
        <dbReference type="RuleBase" id="RU003557"/>
    </source>
</evidence>
<dbReference type="InterPro" id="IPR020613">
    <property type="entry name" value="Thiolase_CS"/>
</dbReference>
<evidence type="ECO:0000256" key="4">
    <source>
        <dbReference type="ARBA" id="ARBA00022679"/>
    </source>
</evidence>
<dbReference type="InterPro" id="IPR020616">
    <property type="entry name" value="Thiolase_N"/>
</dbReference>
<dbReference type="GO" id="GO:0005739">
    <property type="term" value="C:mitochondrion"/>
    <property type="evidence" value="ECO:0007669"/>
    <property type="project" value="UniProtKB-SubCell"/>
</dbReference>
<sequence length="438" mass="46065">MMMKRMYSSSAARSTKVVFIDGCRIPFTLSGTAYKDLLAVDLGRLAMKGLMDKMPSLSPSSIDYLIYGTVIQECRTSNIARESAMGAGLPEALPSHTLSQACISANLAFCTGAEKILAGKAGLVMAGGVETFSDLPIRLSKPIRQRLLGLGKAMKKGPMGALGLLKGLKLKDLAPETPAIANYTTGEVMGKSSDRLAAEFGISREDQDRFALRSHQRAAEAHASGIYEAEIVAVDGSTEENGIKADSTLEGLGKLKPAFVKPHGTHTAANSSFLSDGASAGLIGSEARALALGLQPKATLRAFDFVAIDPFEELLLGPAYASAKVLADAGLTLDDIDVFEIHEAFAGQVLANLAAMNSDKFAADRLPGRTSKLGEVPMEKLNIHGGSLSLGHPFGATGTRLLTTASNRLHREGKRFALVAACADGGLGHACILERYDA</sequence>
<reference evidence="14" key="1">
    <citation type="submission" date="2021-01" db="EMBL/GenBank/DDBJ databases">
        <authorList>
            <person name="Corre E."/>
            <person name="Pelletier E."/>
            <person name="Niang G."/>
            <person name="Scheremetjew M."/>
            <person name="Finn R."/>
            <person name="Kale V."/>
            <person name="Holt S."/>
            <person name="Cochrane G."/>
            <person name="Meng A."/>
            <person name="Brown T."/>
            <person name="Cohen L."/>
        </authorList>
    </citation>
    <scope>NUCLEOTIDE SEQUENCE</scope>
    <source>
        <strain evidence="14">CCMP1661</strain>
    </source>
</reference>
<evidence type="ECO:0000256" key="10">
    <source>
        <dbReference type="PIRSR" id="PIRSR000429-1"/>
    </source>
</evidence>
<evidence type="ECO:0000256" key="1">
    <source>
        <dbReference type="ARBA" id="ARBA00004173"/>
    </source>
</evidence>
<keyword evidence="5" id="KW-0276">Fatty acid metabolism</keyword>
<dbReference type="Gene3D" id="3.40.47.10">
    <property type="match status" value="1"/>
</dbReference>
<evidence type="ECO:0000259" key="13">
    <source>
        <dbReference type="Pfam" id="PF02803"/>
    </source>
</evidence>
<dbReference type="NCBIfam" id="TIGR01930">
    <property type="entry name" value="AcCoA-C-Actrans"/>
    <property type="match status" value="1"/>
</dbReference>
<dbReference type="GO" id="GO:0006635">
    <property type="term" value="P:fatty acid beta-oxidation"/>
    <property type="evidence" value="ECO:0007669"/>
    <property type="project" value="TreeGrafter"/>
</dbReference>
<keyword evidence="3" id="KW-0963">Cytoplasm</keyword>
<dbReference type="Pfam" id="PF00108">
    <property type="entry name" value="Thiolase_N"/>
    <property type="match status" value="1"/>
</dbReference>
<feature type="active site" description="Proton acceptor" evidence="10">
    <location>
        <position position="392"/>
    </location>
</feature>
<dbReference type="AlphaFoldDB" id="A0A7S2UU92"/>
<dbReference type="PROSITE" id="PS00737">
    <property type="entry name" value="THIOLASE_2"/>
    <property type="match status" value="1"/>
</dbReference>
<dbReference type="PANTHER" id="PTHR18919">
    <property type="entry name" value="ACETYL-COA C-ACYLTRANSFERASE"/>
    <property type="match status" value="1"/>
</dbReference>
<dbReference type="PIRSF" id="PIRSF000429">
    <property type="entry name" value="Ac-CoA_Ac_transf"/>
    <property type="match status" value="1"/>
</dbReference>
<dbReference type="Pfam" id="PF02803">
    <property type="entry name" value="Thiolase_C"/>
    <property type="match status" value="1"/>
</dbReference>
<dbReference type="GO" id="GO:0003985">
    <property type="term" value="F:acetyl-CoA C-acetyltransferase activity"/>
    <property type="evidence" value="ECO:0007669"/>
    <property type="project" value="TreeGrafter"/>
</dbReference>
<dbReference type="CDD" id="cd00751">
    <property type="entry name" value="thiolase"/>
    <property type="match status" value="1"/>
</dbReference>
<evidence type="ECO:0000259" key="12">
    <source>
        <dbReference type="Pfam" id="PF00108"/>
    </source>
</evidence>
<comment type="similarity">
    <text evidence="2 11">Belongs to the thiolase-like superfamily. Thiolase family.</text>
</comment>
<evidence type="ECO:0000256" key="6">
    <source>
        <dbReference type="ARBA" id="ARBA00023098"/>
    </source>
</evidence>
<comment type="subcellular location">
    <subcellularLocation>
        <location evidence="1">Mitochondrion</location>
    </subcellularLocation>
</comment>
<protein>
    <recommendedName>
        <fullName evidence="9">acetyl-CoA C-acyltransferase</fullName>
        <ecNumber evidence="9">2.3.1.16</ecNumber>
    </recommendedName>
</protein>
<evidence type="ECO:0000256" key="2">
    <source>
        <dbReference type="ARBA" id="ARBA00010982"/>
    </source>
</evidence>
<evidence type="ECO:0000313" key="14">
    <source>
        <dbReference type="EMBL" id="CAD9859463.1"/>
    </source>
</evidence>
<evidence type="ECO:0000256" key="8">
    <source>
        <dbReference type="ARBA" id="ARBA00023315"/>
    </source>
</evidence>
<evidence type="ECO:0000256" key="9">
    <source>
        <dbReference type="ARBA" id="ARBA00024073"/>
    </source>
</evidence>
<evidence type="ECO:0000256" key="5">
    <source>
        <dbReference type="ARBA" id="ARBA00022832"/>
    </source>
</evidence>
<name>A0A7S2UU92_9STRA</name>
<feature type="domain" description="Thiolase N-terminal" evidence="12">
    <location>
        <begin position="17"/>
        <end position="286"/>
    </location>
</feature>
<feature type="active site" description="Proton acceptor" evidence="10">
    <location>
        <position position="422"/>
    </location>
</feature>
<dbReference type="FunFam" id="3.40.47.10:FF:000011">
    <property type="entry name" value="3-ketoacyl-CoA thiolase"/>
    <property type="match status" value="1"/>
</dbReference>
<organism evidence="14">
    <name type="scientific">Fibrocapsa japonica</name>
    <dbReference type="NCBI Taxonomy" id="94617"/>
    <lineage>
        <taxon>Eukaryota</taxon>
        <taxon>Sar</taxon>
        <taxon>Stramenopiles</taxon>
        <taxon>Ochrophyta</taxon>
        <taxon>Raphidophyceae</taxon>
        <taxon>Chattonellales</taxon>
        <taxon>Chattonellaceae</taxon>
        <taxon>Fibrocapsa</taxon>
    </lineage>
</organism>
<keyword evidence="8 11" id="KW-0012">Acyltransferase</keyword>
<dbReference type="InterPro" id="IPR020617">
    <property type="entry name" value="Thiolase_C"/>
</dbReference>
<gene>
    <name evidence="14" type="ORF">FJAP1339_LOCUS1982</name>
</gene>